<dbReference type="EMBL" id="QGGG01000010">
    <property type="protein sequence ID" value="PWJ81555.1"/>
    <property type="molecule type" value="Genomic_DNA"/>
</dbReference>
<comment type="caution">
    <text evidence="2">The sequence shown here is derived from an EMBL/GenBank/DDBJ whole genome shotgun (WGS) entry which is preliminary data.</text>
</comment>
<protein>
    <submittedName>
        <fullName evidence="2">Uncharacterized protein</fullName>
    </submittedName>
</protein>
<accession>A0A316CM90</accession>
<dbReference type="AlphaFoldDB" id="A0A316CM90"/>
<feature type="region of interest" description="Disordered" evidence="1">
    <location>
        <begin position="92"/>
        <end position="137"/>
    </location>
</feature>
<name>A0A316CM90_PSESE</name>
<sequence>MASRVAIAPDHGAKVFGPPEGWRPRALTTREKIEIIVRQSGREPGGARLNPLKEGVDFDHSPALQRRRWDPETQDTVPASCDLNYIVALNKATHADKTASQDVPEIAKTRRLEGKTGQNKRKRKWPSRPMQSRRKIG</sequence>
<evidence type="ECO:0000313" key="2">
    <source>
        <dbReference type="EMBL" id="PWJ81555.1"/>
    </source>
</evidence>
<feature type="compositionally biased region" description="Basic residues" evidence="1">
    <location>
        <begin position="118"/>
        <end position="137"/>
    </location>
</feature>
<feature type="region of interest" description="Disordered" evidence="1">
    <location>
        <begin position="39"/>
        <end position="75"/>
    </location>
</feature>
<gene>
    <name evidence="2" type="ORF">C7441_11087</name>
</gene>
<dbReference type="Proteomes" id="UP000245396">
    <property type="component" value="Unassembled WGS sequence"/>
</dbReference>
<evidence type="ECO:0000313" key="3">
    <source>
        <dbReference type="Proteomes" id="UP000245396"/>
    </source>
</evidence>
<dbReference type="RefSeq" id="WP_109613531.1">
    <property type="nucleotide sequence ID" value="NZ_QGGG01000010.1"/>
</dbReference>
<feature type="region of interest" description="Disordered" evidence="1">
    <location>
        <begin position="1"/>
        <end position="23"/>
    </location>
</feature>
<organism evidence="2 3">
    <name type="scientific">Pseudaminobacter salicylatoxidans</name>
    <dbReference type="NCBI Taxonomy" id="93369"/>
    <lineage>
        <taxon>Bacteria</taxon>
        <taxon>Pseudomonadati</taxon>
        <taxon>Pseudomonadota</taxon>
        <taxon>Alphaproteobacteria</taxon>
        <taxon>Hyphomicrobiales</taxon>
        <taxon>Phyllobacteriaceae</taxon>
        <taxon>Pseudaminobacter</taxon>
    </lineage>
</organism>
<keyword evidence="3" id="KW-1185">Reference proteome</keyword>
<proteinExistence type="predicted"/>
<reference evidence="2 3" key="1">
    <citation type="submission" date="2018-05" db="EMBL/GenBank/DDBJ databases">
        <title>Genomic Encyclopedia of Type Strains, Phase IV (KMG-IV): sequencing the most valuable type-strain genomes for metagenomic binning, comparative biology and taxonomic classification.</title>
        <authorList>
            <person name="Goeker M."/>
        </authorList>
    </citation>
    <scope>NUCLEOTIDE SEQUENCE [LARGE SCALE GENOMIC DNA]</scope>
    <source>
        <strain evidence="2 3">DSM 6986</strain>
    </source>
</reference>
<evidence type="ECO:0000256" key="1">
    <source>
        <dbReference type="SAM" id="MobiDB-lite"/>
    </source>
</evidence>
<dbReference type="OrthoDB" id="7864830at2"/>
<feature type="compositionally biased region" description="Basic and acidic residues" evidence="1">
    <location>
        <begin position="93"/>
        <end position="114"/>
    </location>
</feature>